<comment type="caution">
    <text evidence="1">The sequence shown here is derived from an EMBL/GenBank/DDBJ whole genome shotgun (WGS) entry which is preliminary data.</text>
</comment>
<protein>
    <submittedName>
        <fullName evidence="1">Uncharacterized protein</fullName>
    </submittedName>
</protein>
<proteinExistence type="predicted"/>
<dbReference type="RefSeq" id="WP_147415874.1">
    <property type="nucleotide sequence ID" value="NZ_CANMKH010000005.1"/>
</dbReference>
<organism evidence="1 2">
    <name type="scientific">Ulvibacterium marinum</name>
    <dbReference type="NCBI Taxonomy" id="2419782"/>
    <lineage>
        <taxon>Bacteria</taxon>
        <taxon>Pseudomonadati</taxon>
        <taxon>Bacteroidota</taxon>
        <taxon>Flavobacteriia</taxon>
        <taxon>Flavobacteriales</taxon>
        <taxon>Flavobacteriaceae</taxon>
        <taxon>Ulvibacterium</taxon>
    </lineage>
</organism>
<keyword evidence="2" id="KW-1185">Reference proteome</keyword>
<dbReference type="OrthoDB" id="1438259at2"/>
<reference evidence="1 2" key="1">
    <citation type="submission" date="2018-10" db="EMBL/GenBank/DDBJ databases">
        <title>Ulvibacterium marinum gen. nov., sp. nov., a novel marine bacterium of the family Flavobacteriaceae, isolated from a culture of the green alga Ulva prolifera.</title>
        <authorList>
            <person name="Zhang Z."/>
        </authorList>
    </citation>
    <scope>NUCLEOTIDE SEQUENCE [LARGE SCALE GENOMIC DNA]</scope>
    <source>
        <strain evidence="1 2">CCMM003</strain>
    </source>
</reference>
<sequence length="250" mass="29178">MKFKLVPLLEKMEEFYLLPNNRKRFHDYLDILLDETKKDIALPIAAFNPMGKEIVLKKIRELIRIETEPLISELIDTVNSTLTGTIDRKINLAVNLVDDVGGAWSNRHTTDFSSKFSFESILKRNFCLPHFWTSEPFSKELVVRRTQEYMYRTQYRLENEKPETLREHIDQEVFVQNNLNLPIGIGLDEKPLRTTESLLKGNLDSMDHGFIFNFFYGDEACEKLGYKTYGFPKNSGFNYAIHLAKKGLKK</sequence>
<evidence type="ECO:0000313" key="2">
    <source>
        <dbReference type="Proteomes" id="UP000276603"/>
    </source>
</evidence>
<accession>A0A3B0CA04</accession>
<name>A0A3B0CA04_9FLAO</name>
<gene>
    <name evidence="1" type="ORF">D7Z94_10720</name>
</gene>
<evidence type="ECO:0000313" key="1">
    <source>
        <dbReference type="EMBL" id="RKN81394.1"/>
    </source>
</evidence>
<dbReference type="Proteomes" id="UP000276603">
    <property type="component" value="Unassembled WGS sequence"/>
</dbReference>
<dbReference type="AlphaFoldDB" id="A0A3B0CA04"/>
<dbReference type="EMBL" id="RBCJ01000002">
    <property type="protein sequence ID" value="RKN81394.1"/>
    <property type="molecule type" value="Genomic_DNA"/>
</dbReference>